<reference evidence="2" key="1">
    <citation type="submission" date="2020-11" db="EMBL/GenBank/DDBJ databases">
        <title>Bacterial whole genome sequence for Panacibacter sp. DH6.</title>
        <authorList>
            <person name="Le V."/>
            <person name="Ko S."/>
            <person name="Ahn C.-Y."/>
            <person name="Oh H.-M."/>
        </authorList>
    </citation>
    <scope>NUCLEOTIDE SEQUENCE</scope>
    <source>
        <strain evidence="2">DH6</strain>
    </source>
</reference>
<accession>A0A931GYJ3</accession>
<comment type="caution">
    <text evidence="2">The sequence shown here is derived from an EMBL/GenBank/DDBJ whole genome shotgun (WGS) entry which is preliminary data.</text>
</comment>
<keyword evidence="1" id="KW-1133">Transmembrane helix</keyword>
<dbReference type="SUPFAM" id="SSF47781">
    <property type="entry name" value="RuvA domain 2-like"/>
    <property type="match status" value="2"/>
</dbReference>
<proteinExistence type="predicted"/>
<dbReference type="RefSeq" id="WP_196990314.1">
    <property type="nucleotide sequence ID" value="NZ_JADWYR010000001.1"/>
</dbReference>
<name>A0A931GYJ3_9BACT</name>
<dbReference type="EMBL" id="JADWYR010000001">
    <property type="protein sequence ID" value="MBG9376302.1"/>
    <property type="molecule type" value="Genomic_DNA"/>
</dbReference>
<dbReference type="Pfam" id="PF12836">
    <property type="entry name" value="HHH_3"/>
    <property type="match status" value="1"/>
</dbReference>
<evidence type="ECO:0000313" key="2">
    <source>
        <dbReference type="EMBL" id="MBG9376302.1"/>
    </source>
</evidence>
<gene>
    <name evidence="2" type="ORF">I5907_08645</name>
</gene>
<organism evidence="2 3">
    <name type="scientific">Panacibacter microcysteis</name>
    <dbReference type="NCBI Taxonomy" id="2793269"/>
    <lineage>
        <taxon>Bacteria</taxon>
        <taxon>Pseudomonadati</taxon>
        <taxon>Bacteroidota</taxon>
        <taxon>Chitinophagia</taxon>
        <taxon>Chitinophagales</taxon>
        <taxon>Chitinophagaceae</taxon>
        <taxon>Panacibacter</taxon>
    </lineage>
</organism>
<dbReference type="InterPro" id="IPR051675">
    <property type="entry name" value="Endo/Exo/Phosphatase_dom_1"/>
</dbReference>
<keyword evidence="1" id="KW-0812">Transmembrane</keyword>
<dbReference type="Proteomes" id="UP000628448">
    <property type="component" value="Unassembled WGS sequence"/>
</dbReference>
<dbReference type="GO" id="GO:0015628">
    <property type="term" value="P:protein secretion by the type II secretion system"/>
    <property type="evidence" value="ECO:0007669"/>
    <property type="project" value="TreeGrafter"/>
</dbReference>
<dbReference type="GO" id="GO:0015627">
    <property type="term" value="C:type II protein secretion system complex"/>
    <property type="evidence" value="ECO:0007669"/>
    <property type="project" value="TreeGrafter"/>
</dbReference>
<dbReference type="InterPro" id="IPR010994">
    <property type="entry name" value="RuvA_2-like"/>
</dbReference>
<keyword evidence="1" id="KW-0472">Membrane</keyword>
<evidence type="ECO:0000256" key="1">
    <source>
        <dbReference type="SAM" id="Phobius"/>
    </source>
</evidence>
<evidence type="ECO:0000313" key="3">
    <source>
        <dbReference type="Proteomes" id="UP000628448"/>
    </source>
</evidence>
<dbReference type="AlphaFoldDB" id="A0A931GYJ3"/>
<dbReference type="PANTHER" id="PTHR21180:SF32">
    <property type="entry name" value="ENDONUCLEASE_EXONUCLEASE_PHOSPHATASE FAMILY DOMAIN-CONTAINING PROTEIN 1"/>
    <property type="match status" value="1"/>
</dbReference>
<sequence>MAPNAWKDYFTFTKSERISVYILLCIIIASIILPYFYRKQFRDPVTDPALQEQLNALLKEDSVGNDNNNIVSTGQQTFQQPAQVGEMFPFDPNTLGADGFRKLGLRDKTINTIINYRNKGGRFAKPSDIKKIYGLREEEADRLIPYIRIHTPGINTANERVASEPAYTKPVISKIDINTATEEEFKSLPGIGDVLSKRIVKFRNSIHGFESIDDLRKTYGLSDTTFQKIRPMLTITPKR</sequence>
<feature type="transmembrane region" description="Helical" evidence="1">
    <location>
        <begin position="18"/>
        <end position="37"/>
    </location>
</feature>
<dbReference type="PANTHER" id="PTHR21180">
    <property type="entry name" value="ENDONUCLEASE/EXONUCLEASE/PHOSPHATASE FAMILY DOMAIN-CONTAINING PROTEIN 1"/>
    <property type="match status" value="1"/>
</dbReference>
<keyword evidence="3" id="KW-1185">Reference proteome</keyword>
<protein>
    <submittedName>
        <fullName evidence="2">Helix-hairpin-helix domain-containing protein</fullName>
    </submittedName>
</protein>
<dbReference type="Gene3D" id="1.10.150.320">
    <property type="entry name" value="Photosystem II 12 kDa extrinsic protein"/>
    <property type="match status" value="1"/>
</dbReference>